<proteinExistence type="predicted"/>
<dbReference type="EMBL" id="JAWDGP010003948">
    <property type="protein sequence ID" value="KAK3769278.1"/>
    <property type="molecule type" value="Genomic_DNA"/>
</dbReference>
<sequence>MLKIQFAPTSQNERDSLPGEDGFNDDSINTPRPGWRDGCTGGSWSADHVNSAADQILLLDTRVVSCSRESVASLFRLPDIIIGRELITPGRVSVPGIELVNVRDVRLSTRRKSNNPGPVVCHPENPRMKCRVVSANLSRRNFSGESYIEVVLYARWDANRVEGPRTLVREITLVEHPLIKVNGLESRMADREAQQQHSSNSWSWAGTDRIGLPFRRTLPATPRGGSWYLGTPWTPYQPTRLAPGEVTPASM</sequence>
<organism evidence="2 3">
    <name type="scientific">Elysia crispata</name>
    <name type="common">lettuce slug</name>
    <dbReference type="NCBI Taxonomy" id="231223"/>
    <lineage>
        <taxon>Eukaryota</taxon>
        <taxon>Metazoa</taxon>
        <taxon>Spiralia</taxon>
        <taxon>Lophotrochozoa</taxon>
        <taxon>Mollusca</taxon>
        <taxon>Gastropoda</taxon>
        <taxon>Heterobranchia</taxon>
        <taxon>Euthyneura</taxon>
        <taxon>Panpulmonata</taxon>
        <taxon>Sacoglossa</taxon>
        <taxon>Placobranchoidea</taxon>
        <taxon>Plakobranchidae</taxon>
        <taxon>Elysia</taxon>
    </lineage>
</organism>
<name>A0AAE0ZH96_9GAST</name>
<feature type="region of interest" description="Disordered" evidence="1">
    <location>
        <begin position="1"/>
        <end position="41"/>
    </location>
</feature>
<dbReference type="AlphaFoldDB" id="A0AAE0ZH96"/>
<keyword evidence="3" id="KW-1185">Reference proteome</keyword>
<accession>A0AAE0ZH96</accession>
<reference evidence="2" key="1">
    <citation type="journal article" date="2023" name="G3 (Bethesda)">
        <title>A reference genome for the long-term kleptoplast-retaining sea slug Elysia crispata morphotype clarki.</title>
        <authorList>
            <person name="Eastman K.E."/>
            <person name="Pendleton A.L."/>
            <person name="Shaikh M.A."/>
            <person name="Suttiyut T."/>
            <person name="Ogas R."/>
            <person name="Tomko P."/>
            <person name="Gavelis G."/>
            <person name="Widhalm J.R."/>
            <person name="Wisecaver J.H."/>
        </authorList>
    </citation>
    <scope>NUCLEOTIDE SEQUENCE</scope>
    <source>
        <strain evidence="2">ECLA1</strain>
    </source>
</reference>
<evidence type="ECO:0000256" key="1">
    <source>
        <dbReference type="SAM" id="MobiDB-lite"/>
    </source>
</evidence>
<protein>
    <submittedName>
        <fullName evidence="2">Uncharacterized protein</fullName>
    </submittedName>
</protein>
<comment type="caution">
    <text evidence="2">The sequence shown here is derived from an EMBL/GenBank/DDBJ whole genome shotgun (WGS) entry which is preliminary data.</text>
</comment>
<gene>
    <name evidence="2" type="ORF">RRG08_026822</name>
</gene>
<evidence type="ECO:0000313" key="3">
    <source>
        <dbReference type="Proteomes" id="UP001283361"/>
    </source>
</evidence>
<dbReference type="Proteomes" id="UP001283361">
    <property type="component" value="Unassembled WGS sequence"/>
</dbReference>
<evidence type="ECO:0000313" key="2">
    <source>
        <dbReference type="EMBL" id="KAK3769278.1"/>
    </source>
</evidence>